<protein>
    <submittedName>
        <fullName evidence="4">Homeobox protein 4</fullName>
    </submittedName>
</protein>
<sequence>MATVVVDGKERSSNYDRHHNKILEAWFDENSEGPYPTLRQKKELANDTGLTLKQVNTWFTNTRKRLKTRRSGTVRRQYFSEDQINILRNWGLNNWKYPYPTPKEKERMADEAKLTYDQVQHWFINWRMRVWRRANRKERPASSETVQVTPVTTGLLRTRLSDFRPLA</sequence>
<dbReference type="InterPro" id="IPR008422">
    <property type="entry name" value="KN_HD"/>
</dbReference>
<organism evidence="4">
    <name type="scientific">Hyperionvirus sp</name>
    <dbReference type="NCBI Taxonomy" id="2487770"/>
    <lineage>
        <taxon>Viruses</taxon>
        <taxon>Varidnaviria</taxon>
        <taxon>Bamfordvirae</taxon>
        <taxon>Nucleocytoviricota</taxon>
        <taxon>Megaviricetes</taxon>
        <taxon>Imitervirales</taxon>
        <taxon>Mimiviridae</taxon>
        <taxon>Klosneuvirinae</taxon>
    </lineage>
</organism>
<evidence type="ECO:0000259" key="3">
    <source>
        <dbReference type="PROSITE" id="PS50071"/>
    </source>
</evidence>
<dbReference type="PANTHER" id="PTHR11850">
    <property type="entry name" value="HOMEOBOX PROTEIN TRANSCRIPTION FACTORS"/>
    <property type="match status" value="1"/>
</dbReference>
<dbReference type="SMART" id="SM00389">
    <property type="entry name" value="HOX"/>
    <property type="match status" value="2"/>
</dbReference>
<dbReference type="InterPro" id="IPR017970">
    <property type="entry name" value="Homeobox_CS"/>
</dbReference>
<accession>A0A3G5A6I2</accession>
<proteinExistence type="predicted"/>
<keyword evidence="1 4" id="KW-0238">DNA-binding</keyword>
<dbReference type="CDD" id="cd00086">
    <property type="entry name" value="homeodomain"/>
    <property type="match status" value="2"/>
</dbReference>
<dbReference type="PROSITE" id="PS50071">
    <property type="entry name" value="HOMEOBOX_2"/>
    <property type="match status" value="2"/>
</dbReference>
<reference evidence="4" key="1">
    <citation type="submission" date="2018-10" db="EMBL/GenBank/DDBJ databases">
        <title>Hidden diversity of soil giant viruses.</title>
        <authorList>
            <person name="Schulz F."/>
            <person name="Alteio L."/>
            <person name="Goudeau D."/>
            <person name="Ryan E.M."/>
            <person name="Malmstrom R.R."/>
            <person name="Blanchard J."/>
            <person name="Woyke T."/>
        </authorList>
    </citation>
    <scope>NUCLEOTIDE SEQUENCE</scope>
    <source>
        <strain evidence="4">HYV1</strain>
    </source>
</reference>
<dbReference type="Gene3D" id="1.10.10.60">
    <property type="entry name" value="Homeodomain-like"/>
    <property type="match status" value="2"/>
</dbReference>
<evidence type="ECO:0000256" key="2">
    <source>
        <dbReference type="ARBA" id="ARBA00023155"/>
    </source>
</evidence>
<dbReference type="InterPro" id="IPR001356">
    <property type="entry name" value="HD"/>
</dbReference>
<dbReference type="EMBL" id="MK072385">
    <property type="protein sequence ID" value="AYV82866.1"/>
    <property type="molecule type" value="Genomic_DNA"/>
</dbReference>
<feature type="domain" description="Homeobox" evidence="3">
    <location>
        <begin position="6"/>
        <end position="69"/>
    </location>
</feature>
<dbReference type="InterPro" id="IPR050224">
    <property type="entry name" value="TALE_homeobox"/>
</dbReference>
<evidence type="ECO:0000256" key="1">
    <source>
        <dbReference type="ARBA" id="ARBA00023125"/>
    </source>
</evidence>
<keyword evidence="2 4" id="KW-0371">Homeobox</keyword>
<dbReference type="GO" id="GO:0000981">
    <property type="term" value="F:DNA-binding transcription factor activity, RNA polymerase II-specific"/>
    <property type="evidence" value="ECO:0007669"/>
    <property type="project" value="InterPro"/>
</dbReference>
<feature type="domain" description="Homeobox" evidence="3">
    <location>
        <begin position="70"/>
        <end position="133"/>
    </location>
</feature>
<dbReference type="GO" id="GO:0003677">
    <property type="term" value="F:DNA binding"/>
    <property type="evidence" value="ECO:0007669"/>
    <property type="project" value="UniProtKB-KW"/>
</dbReference>
<dbReference type="Pfam" id="PF05920">
    <property type="entry name" value="Homeobox_KN"/>
    <property type="match status" value="2"/>
</dbReference>
<dbReference type="SUPFAM" id="SSF46689">
    <property type="entry name" value="Homeodomain-like"/>
    <property type="match status" value="2"/>
</dbReference>
<dbReference type="PROSITE" id="PS00027">
    <property type="entry name" value="HOMEOBOX_1"/>
    <property type="match status" value="1"/>
</dbReference>
<dbReference type="InterPro" id="IPR009057">
    <property type="entry name" value="Homeodomain-like_sf"/>
</dbReference>
<gene>
    <name evidence="4" type="ORF">Hyperionvirus3_12</name>
</gene>
<evidence type="ECO:0000313" key="4">
    <source>
        <dbReference type="EMBL" id="AYV82866.1"/>
    </source>
</evidence>
<name>A0A3G5A6I2_9VIRU</name>